<dbReference type="Pfam" id="PF19028">
    <property type="entry name" value="TSP1_spondin"/>
    <property type="match status" value="4"/>
</dbReference>
<dbReference type="Pfam" id="PF19030">
    <property type="entry name" value="TSP1_ADAMTS"/>
    <property type="match status" value="6"/>
</dbReference>
<proteinExistence type="predicted"/>
<protein>
    <recommendedName>
        <fullName evidence="5">C2H2-type domain-containing protein</fullName>
    </recommendedName>
</protein>
<dbReference type="PANTHER" id="PTHR11311">
    <property type="entry name" value="SPONDIN"/>
    <property type="match status" value="1"/>
</dbReference>
<feature type="domain" description="C2H2-type" evidence="5">
    <location>
        <begin position="900"/>
        <end position="921"/>
    </location>
</feature>
<dbReference type="EMBL" id="JBFDAA010000002">
    <property type="protein sequence ID" value="KAL1139411.1"/>
    <property type="molecule type" value="Genomic_DNA"/>
</dbReference>
<dbReference type="Proteomes" id="UP001558652">
    <property type="component" value="Unassembled WGS sequence"/>
</dbReference>
<dbReference type="InterPro" id="IPR036383">
    <property type="entry name" value="TSP1_rpt_sf"/>
</dbReference>
<sequence>MSTYFAGEWGSCYVPQGCGEGTRERRVWCAETSTEKTSQQFLCSATAQPQRTKSCFVACRHHKDHLEWRVGDWGPCFMTDNDEDSTGIGLMERNVTCVLTSHDPIQVSLVIDDDNCIVIGMKPEWARECELPTRQECVLTEWTEWTPCCDATQHRTRSVLVAPHYGAQPCPQLSEWRSCEGVGEGCQRPGGGTRLRVEKWSECRTNLPQQPWDGEASGHADNYYKHWPQVGTQHRIITCLNSAGQTIDISECKKERGDSGLPMRERACIIAQDCAVSEWSEWTVLQEGCIDPNGNEWADITERRREILRLHEGQGQGCPHLIETKSTTSNLPLCSHKYRWVTSKWSECTLPGVMGIVVCGGGLQFRNVTCVKAQGGQPLPSKSCHTLPPPPTVQRCEVACPRDCEVGPWGEWGPCIPHPDTCSISNQDQPRPLPHRGQRERKRNVIVAPSALGLECPSMVEVQPCAHPRCYVWHTGPWSSCYLNSHSAKCGSGTRNRQVNCVTHTGEPVLDSLCTEMMPVTEEHCLLPCPYDCVVSSWSAWTPCSQSCSTPTSMALRSRNRTVIAPPGPGGHPCPDPDEMLQIEGCNLHGCHGYSWMALPWQECNATCDREGYQTREVWCAENQQFVTPEKCGALKKPPELRLCTKDCPMECEVSPWSEWSPCNSQTCFPNGTRGEVTRQTRYRVVLEGQNCEPLVEHRECYIPSDPCPRYHWAVGTWSNCQLATGVRCGHGLRTRDLWCIREGHDSHVELRFCLAANEPMPVSVQRCHVDCHAPCQLTEWSQWSPCKQPCSGYKARTRELIGLSAAHTACNDIVLTEAMQCPCAQYFPLSLSEWSTCLTNDSTPCGTGTRYRAIGCFDEKEQMVDPSLCGGSNGLQEEPCLVPCPVDCGITEWSSWSECSAPCGPGLQNRTRKMLHKFSHGGRPCGPVIETKICNTPCEVFQWQAAGWSECVLIPSDRPLGCGTGEQYRQVRCIDTRTNTPVQETLCDWTIRTSDINACHVACPGDCVLSPWSEWSICPKGCFGNQQQQRTRSLLRGAANSGANCPHSIQTQSCQLNTTCFTYRWVVSNYSSCLPLGGSPCGEGMAMRAIYCLRSDNRPVPDSWCSDQQKPGPAEKWCYKDCPVDCEIAEWSEWNSTKCRCGQSGYKNLGMSRHAVISTNPSASGRPCPKLIQWKPCPATPCYSWQPSPWSQCQLHVIGATCGHGIRTRNVTCIRGNDNASVEPWHCSNSHRPSTWEQCHSPCESDCQLSAWSHWSHCHADCTKETSGYQTRSRAVIRPPQSAGAEPCPEALWETRPCDLGPCFTFDWTVTTSGKIICQRSDGLHVIGGCDGKKRPKTTGCEWQDGHCVCEDGAVVLQQTACPEETSEVQARIYYPKDDELSVWMFAMIGIGCVFIVFVAASIYLLW</sequence>
<dbReference type="PROSITE" id="PS50092">
    <property type="entry name" value="TSP1"/>
    <property type="match status" value="12"/>
</dbReference>
<evidence type="ECO:0000256" key="1">
    <source>
        <dbReference type="ARBA" id="ARBA00022729"/>
    </source>
</evidence>
<evidence type="ECO:0000256" key="2">
    <source>
        <dbReference type="ARBA" id="ARBA00023157"/>
    </source>
</evidence>
<evidence type="ECO:0000256" key="4">
    <source>
        <dbReference type="SAM" id="Phobius"/>
    </source>
</evidence>
<dbReference type="InterPro" id="IPR000884">
    <property type="entry name" value="TSP1_rpt"/>
</dbReference>
<evidence type="ECO:0000256" key="3">
    <source>
        <dbReference type="ARBA" id="ARBA00023180"/>
    </source>
</evidence>
<dbReference type="InterPro" id="IPR044004">
    <property type="entry name" value="TSP1_spondin_dom"/>
</dbReference>
<keyword evidence="3" id="KW-0325">Glycoprotein</keyword>
<dbReference type="SUPFAM" id="SSF82895">
    <property type="entry name" value="TSP-1 type 1 repeat"/>
    <property type="match status" value="10"/>
</dbReference>
<keyword evidence="2" id="KW-1015">Disulfide bond</keyword>
<accession>A0ABD0YTY3</accession>
<name>A0ABD0YTY3_9HEMI</name>
<dbReference type="PROSITE" id="PS00028">
    <property type="entry name" value="ZINC_FINGER_C2H2_1"/>
    <property type="match status" value="1"/>
</dbReference>
<reference evidence="6 7" key="1">
    <citation type="submission" date="2024-07" db="EMBL/GenBank/DDBJ databases">
        <title>Chromosome-level genome assembly of the water stick insect Ranatra chinensis (Heteroptera: Nepidae).</title>
        <authorList>
            <person name="Liu X."/>
        </authorList>
    </citation>
    <scope>NUCLEOTIDE SEQUENCE [LARGE SCALE GENOMIC DNA]</scope>
    <source>
        <strain evidence="6">Cailab_2021Rc</strain>
        <tissue evidence="6">Muscle</tissue>
    </source>
</reference>
<feature type="transmembrane region" description="Helical" evidence="4">
    <location>
        <begin position="1384"/>
        <end position="1407"/>
    </location>
</feature>
<dbReference type="InterPro" id="IPR013087">
    <property type="entry name" value="Znf_C2H2_type"/>
</dbReference>
<keyword evidence="4" id="KW-1133">Transmembrane helix</keyword>
<dbReference type="FunFam" id="2.20.100.10:FF:000014">
    <property type="entry name" value="Thrombospondin type 1 domain containing 7A"/>
    <property type="match status" value="1"/>
</dbReference>
<evidence type="ECO:0000259" key="5">
    <source>
        <dbReference type="PROSITE" id="PS00028"/>
    </source>
</evidence>
<evidence type="ECO:0000313" key="7">
    <source>
        <dbReference type="Proteomes" id="UP001558652"/>
    </source>
</evidence>
<dbReference type="Pfam" id="PF00090">
    <property type="entry name" value="TSP_1"/>
    <property type="match status" value="2"/>
</dbReference>
<keyword evidence="1" id="KW-0732">Signal</keyword>
<comment type="caution">
    <text evidence="6">The sequence shown here is derived from an EMBL/GenBank/DDBJ whole genome shotgun (WGS) entry which is preliminary data.</text>
</comment>
<gene>
    <name evidence="6" type="ORF">AAG570_006395</name>
</gene>
<organism evidence="6 7">
    <name type="scientific">Ranatra chinensis</name>
    <dbReference type="NCBI Taxonomy" id="642074"/>
    <lineage>
        <taxon>Eukaryota</taxon>
        <taxon>Metazoa</taxon>
        <taxon>Ecdysozoa</taxon>
        <taxon>Arthropoda</taxon>
        <taxon>Hexapoda</taxon>
        <taxon>Insecta</taxon>
        <taxon>Pterygota</taxon>
        <taxon>Neoptera</taxon>
        <taxon>Paraneoptera</taxon>
        <taxon>Hemiptera</taxon>
        <taxon>Heteroptera</taxon>
        <taxon>Panheteroptera</taxon>
        <taxon>Nepomorpha</taxon>
        <taxon>Nepidae</taxon>
        <taxon>Ranatrinae</taxon>
        <taxon>Ranatra</taxon>
    </lineage>
</organism>
<keyword evidence="4" id="KW-0472">Membrane</keyword>
<keyword evidence="7" id="KW-1185">Reference proteome</keyword>
<evidence type="ECO:0000313" key="6">
    <source>
        <dbReference type="EMBL" id="KAL1139411.1"/>
    </source>
</evidence>
<dbReference type="SMART" id="SM00209">
    <property type="entry name" value="TSP1"/>
    <property type="match status" value="14"/>
</dbReference>
<dbReference type="PANTHER" id="PTHR11311:SF30">
    <property type="entry name" value="SPONDIN-LIKE TSP1 DOMAIN-CONTAINING PROTEIN"/>
    <property type="match status" value="1"/>
</dbReference>
<dbReference type="Gene3D" id="2.20.100.10">
    <property type="entry name" value="Thrombospondin type-1 (TSP1) repeat"/>
    <property type="match status" value="11"/>
</dbReference>
<keyword evidence="4" id="KW-0812">Transmembrane</keyword>
<dbReference type="InterPro" id="IPR051418">
    <property type="entry name" value="Spondin/Thrombospondin_T1"/>
</dbReference>